<keyword evidence="1" id="KW-0472">Membrane</keyword>
<proteinExistence type="predicted"/>
<dbReference type="OrthoDB" id="2140105at2759"/>
<accession>A0A9P7FQR1</accession>
<dbReference type="PANTHER" id="PTHR34814">
    <property type="entry name" value="NITROSOGUANIDINE RESISTANCE PROTEIN SNG1"/>
    <property type="match status" value="1"/>
</dbReference>
<reference evidence="3" key="1">
    <citation type="submission" date="2021-02" db="EMBL/GenBank/DDBJ databases">
        <authorList>
            <person name="Nieuwenhuis M."/>
            <person name="Van De Peppel L.J.J."/>
        </authorList>
    </citation>
    <scope>NUCLEOTIDE SEQUENCE</scope>
    <source>
        <strain evidence="3">D49</strain>
    </source>
</reference>
<dbReference type="Pfam" id="PF12051">
    <property type="entry name" value="DUF3533"/>
    <property type="match status" value="1"/>
</dbReference>
<evidence type="ECO:0000313" key="4">
    <source>
        <dbReference type="Proteomes" id="UP000717328"/>
    </source>
</evidence>
<evidence type="ECO:0000256" key="1">
    <source>
        <dbReference type="SAM" id="Phobius"/>
    </source>
</evidence>
<keyword evidence="1" id="KW-0812">Transmembrane</keyword>
<comment type="caution">
    <text evidence="3">The sequence shown here is derived from an EMBL/GenBank/DDBJ whole genome shotgun (WGS) entry which is preliminary data.</text>
</comment>
<protein>
    <recommendedName>
        <fullName evidence="2">DUF3533 domain-containing protein</fullName>
    </recommendedName>
</protein>
<dbReference type="EMBL" id="JABCKI010005933">
    <property type="protein sequence ID" value="KAG5636443.1"/>
    <property type="molecule type" value="Genomic_DNA"/>
</dbReference>
<dbReference type="AlphaFoldDB" id="A0A9P7FQR1"/>
<keyword evidence="4" id="KW-1185">Reference proteome</keyword>
<feature type="transmembrane region" description="Helical" evidence="1">
    <location>
        <begin position="44"/>
        <end position="64"/>
    </location>
</feature>
<name>A0A9P7FQR1_9AGAR</name>
<dbReference type="PANTHER" id="PTHR34814:SF1">
    <property type="entry name" value="NITROSOGUANIDINE RESISTANCE PROTEIN SNG1"/>
    <property type="match status" value="1"/>
</dbReference>
<feature type="domain" description="DUF3533" evidence="2">
    <location>
        <begin position="50"/>
        <end position="171"/>
    </location>
</feature>
<sequence length="173" mass="18345">MSKHDSKLGQSTSSSVASAVSEKPFSGGFFDKSVAEFRKRYMKILLGGTLSLIVAILGVLSIFWGSIWKIPGTVPGWVVDFDGGLIGQTVSQTLTSTEVSRQSKVTWTVVSPSQFASLSDLTGALVEQKAWAAIAIHAGSTDRLQASYASPNASYDGTSAITFYGVEARNENA</sequence>
<dbReference type="InterPro" id="IPR053001">
    <property type="entry name" value="MNNG_permease-like"/>
</dbReference>
<evidence type="ECO:0000259" key="2">
    <source>
        <dbReference type="Pfam" id="PF12051"/>
    </source>
</evidence>
<keyword evidence="1" id="KW-1133">Transmembrane helix</keyword>
<reference evidence="3" key="2">
    <citation type="submission" date="2021-10" db="EMBL/GenBank/DDBJ databases">
        <title>Phylogenomics reveals ancestral predisposition of the termite-cultivated fungus Termitomyces towards a domesticated lifestyle.</title>
        <authorList>
            <person name="Auxier B."/>
            <person name="Grum-Grzhimaylo A."/>
            <person name="Cardenas M.E."/>
            <person name="Lodge J.D."/>
            <person name="Laessoe T."/>
            <person name="Pedersen O."/>
            <person name="Smith M.E."/>
            <person name="Kuyper T.W."/>
            <person name="Franco-Molano E.A."/>
            <person name="Baroni T.J."/>
            <person name="Aanen D.K."/>
        </authorList>
    </citation>
    <scope>NUCLEOTIDE SEQUENCE</scope>
    <source>
        <strain evidence="3">D49</strain>
    </source>
</reference>
<organism evidence="3 4">
    <name type="scientific">Sphagnurus paluster</name>
    <dbReference type="NCBI Taxonomy" id="117069"/>
    <lineage>
        <taxon>Eukaryota</taxon>
        <taxon>Fungi</taxon>
        <taxon>Dikarya</taxon>
        <taxon>Basidiomycota</taxon>
        <taxon>Agaricomycotina</taxon>
        <taxon>Agaricomycetes</taxon>
        <taxon>Agaricomycetidae</taxon>
        <taxon>Agaricales</taxon>
        <taxon>Tricholomatineae</taxon>
        <taxon>Lyophyllaceae</taxon>
        <taxon>Sphagnurus</taxon>
    </lineage>
</organism>
<dbReference type="InterPro" id="IPR022703">
    <property type="entry name" value="DUF3533"/>
</dbReference>
<gene>
    <name evidence="3" type="ORF">H0H81_008033</name>
</gene>
<evidence type="ECO:0000313" key="3">
    <source>
        <dbReference type="EMBL" id="KAG5636443.1"/>
    </source>
</evidence>
<dbReference type="GO" id="GO:0016020">
    <property type="term" value="C:membrane"/>
    <property type="evidence" value="ECO:0007669"/>
    <property type="project" value="TreeGrafter"/>
</dbReference>
<dbReference type="Proteomes" id="UP000717328">
    <property type="component" value="Unassembled WGS sequence"/>
</dbReference>